<keyword evidence="2" id="KW-1185">Reference proteome</keyword>
<accession>A0A368JGL3</accession>
<reference evidence="1 2" key="1">
    <citation type="submission" date="2018-07" db="EMBL/GenBank/DDBJ databases">
        <title>Genome analysis of Larkinella rosea.</title>
        <authorList>
            <person name="Zhou Z."/>
            <person name="Wang G."/>
        </authorList>
    </citation>
    <scope>NUCLEOTIDE SEQUENCE [LARGE SCALE GENOMIC DNA]</scope>
    <source>
        <strain evidence="2">zzj9</strain>
    </source>
</reference>
<dbReference type="EMBL" id="QOWE01000034">
    <property type="protein sequence ID" value="RCR65834.1"/>
    <property type="molecule type" value="Genomic_DNA"/>
</dbReference>
<dbReference type="GO" id="GO:0016740">
    <property type="term" value="F:transferase activity"/>
    <property type="evidence" value="ECO:0007669"/>
    <property type="project" value="UniProtKB-KW"/>
</dbReference>
<protein>
    <submittedName>
        <fullName evidence="1">Glycosyltransferase family 2 protein</fullName>
    </submittedName>
</protein>
<dbReference type="SUPFAM" id="SSF53448">
    <property type="entry name" value="Nucleotide-diphospho-sugar transferases"/>
    <property type="match status" value="1"/>
</dbReference>
<dbReference type="AlphaFoldDB" id="A0A368JGL3"/>
<keyword evidence="1" id="KW-0808">Transferase</keyword>
<name>A0A368JGL3_9BACT</name>
<comment type="caution">
    <text evidence="1">The sequence shown here is derived from an EMBL/GenBank/DDBJ whole genome shotgun (WGS) entry which is preliminary data.</text>
</comment>
<evidence type="ECO:0000313" key="2">
    <source>
        <dbReference type="Proteomes" id="UP000253383"/>
    </source>
</evidence>
<dbReference type="InterPro" id="IPR029044">
    <property type="entry name" value="Nucleotide-diphossugar_trans"/>
</dbReference>
<dbReference type="OrthoDB" id="9815923at2"/>
<sequence length="290" mass="34127">MKVSGFSFIRNALQYDYPIVEAIQSILPLCDEFVIAVGRSEDQTLSLIQSIQSDKIRIIETVWDDSLREGGRVLAVETDKALAAIAPDADWAFYIQGDEVVHEKYLPAIRDAMKTYKDDPQVEGLLLNYQHFYGSYRYVGDSRRWYRREVRIIRNNGNVMAYRDAQGFRTRDNRKLNVKLLDATVYHYGWVKPPDRQADKLSNFGRYWHNDEHMAQSRKELKGFDYRGVDSLALFEGTHPAVMQARIERMNWQFDFDIRQKKLSFKNRFLKAVENLTGWRIGEYRNYKLL</sequence>
<gene>
    <name evidence="1" type="ORF">DUE52_29625</name>
</gene>
<dbReference type="Proteomes" id="UP000253383">
    <property type="component" value="Unassembled WGS sequence"/>
</dbReference>
<evidence type="ECO:0000313" key="1">
    <source>
        <dbReference type="EMBL" id="RCR65834.1"/>
    </source>
</evidence>
<proteinExistence type="predicted"/>
<organism evidence="1 2">
    <name type="scientific">Larkinella punicea</name>
    <dbReference type="NCBI Taxonomy" id="2315727"/>
    <lineage>
        <taxon>Bacteria</taxon>
        <taxon>Pseudomonadati</taxon>
        <taxon>Bacteroidota</taxon>
        <taxon>Cytophagia</taxon>
        <taxon>Cytophagales</taxon>
        <taxon>Spirosomataceae</taxon>
        <taxon>Larkinella</taxon>
    </lineage>
</organism>
<dbReference type="RefSeq" id="WP_114409738.1">
    <property type="nucleotide sequence ID" value="NZ_QOWE01000034.1"/>
</dbReference>